<dbReference type="EMBL" id="CH916372">
    <property type="protein sequence ID" value="EDV99267.1"/>
    <property type="molecule type" value="Genomic_DNA"/>
</dbReference>
<proteinExistence type="predicted"/>
<accession>B4JQT7</accession>
<gene>
    <name evidence="2" type="primary">Dgri\GH13755</name>
    <name evidence="2" type="ORF">Dgri_GH13755</name>
</gene>
<sequence length="123" mass="12842">MCVDLRLQLGPPSVEGSSALRPVRCSQNYHDYDNCCQIRSSAASATAATAATSLDSQVSESSSRVLTCADASEAIVVPNSTLLDLLAYQVSPPPPLTTGHNPADTPDSSQSSHSSSLGLMLYE</sequence>
<dbReference type="Proteomes" id="UP000001070">
    <property type="component" value="Unassembled WGS sequence"/>
</dbReference>
<keyword evidence="3" id="KW-1185">Reference proteome</keyword>
<organism evidence="3">
    <name type="scientific">Drosophila grimshawi</name>
    <name type="common">Hawaiian fruit fly</name>
    <name type="synonym">Idiomyia grimshawi</name>
    <dbReference type="NCBI Taxonomy" id="7222"/>
    <lineage>
        <taxon>Eukaryota</taxon>
        <taxon>Metazoa</taxon>
        <taxon>Ecdysozoa</taxon>
        <taxon>Arthropoda</taxon>
        <taxon>Hexapoda</taxon>
        <taxon>Insecta</taxon>
        <taxon>Pterygota</taxon>
        <taxon>Neoptera</taxon>
        <taxon>Endopterygota</taxon>
        <taxon>Diptera</taxon>
        <taxon>Brachycera</taxon>
        <taxon>Muscomorpha</taxon>
        <taxon>Ephydroidea</taxon>
        <taxon>Drosophilidae</taxon>
        <taxon>Drosophila</taxon>
        <taxon>Hawaiian Drosophila</taxon>
    </lineage>
</organism>
<evidence type="ECO:0000256" key="1">
    <source>
        <dbReference type="SAM" id="MobiDB-lite"/>
    </source>
</evidence>
<protein>
    <submittedName>
        <fullName evidence="2">GH13755</fullName>
    </submittedName>
</protein>
<evidence type="ECO:0000313" key="3">
    <source>
        <dbReference type="Proteomes" id="UP000001070"/>
    </source>
</evidence>
<feature type="region of interest" description="Disordered" evidence="1">
    <location>
        <begin position="91"/>
        <end position="123"/>
    </location>
</feature>
<dbReference type="HOGENOM" id="CLU_2017569_0_0_1"/>
<evidence type="ECO:0000313" key="2">
    <source>
        <dbReference type="EMBL" id="EDV99267.1"/>
    </source>
</evidence>
<dbReference type="InParanoid" id="B4JQT7"/>
<dbReference type="AlphaFoldDB" id="B4JQT7"/>
<name>B4JQT7_DROGR</name>
<reference evidence="2 3" key="1">
    <citation type="journal article" date="2007" name="Nature">
        <title>Evolution of genes and genomes on the Drosophila phylogeny.</title>
        <authorList>
            <consortium name="Drosophila 12 Genomes Consortium"/>
            <person name="Clark A.G."/>
            <person name="Eisen M.B."/>
            <person name="Smith D.R."/>
            <person name="Bergman C.M."/>
            <person name="Oliver B."/>
            <person name="Markow T.A."/>
            <person name="Kaufman T.C."/>
            <person name="Kellis M."/>
            <person name="Gelbart W."/>
            <person name="Iyer V.N."/>
            <person name="Pollard D.A."/>
            <person name="Sackton T.B."/>
            <person name="Larracuente A.M."/>
            <person name="Singh N.D."/>
            <person name="Abad J.P."/>
            <person name="Abt D.N."/>
            <person name="Adryan B."/>
            <person name="Aguade M."/>
            <person name="Akashi H."/>
            <person name="Anderson W.W."/>
            <person name="Aquadro C.F."/>
            <person name="Ardell D.H."/>
            <person name="Arguello R."/>
            <person name="Artieri C.G."/>
            <person name="Barbash D.A."/>
            <person name="Barker D."/>
            <person name="Barsanti P."/>
            <person name="Batterham P."/>
            <person name="Batzoglou S."/>
            <person name="Begun D."/>
            <person name="Bhutkar A."/>
            <person name="Blanco E."/>
            <person name="Bosak S.A."/>
            <person name="Bradley R.K."/>
            <person name="Brand A.D."/>
            <person name="Brent M.R."/>
            <person name="Brooks A.N."/>
            <person name="Brown R.H."/>
            <person name="Butlin R.K."/>
            <person name="Caggese C."/>
            <person name="Calvi B.R."/>
            <person name="Bernardo de Carvalho A."/>
            <person name="Caspi A."/>
            <person name="Castrezana S."/>
            <person name="Celniker S.E."/>
            <person name="Chang J.L."/>
            <person name="Chapple C."/>
            <person name="Chatterji S."/>
            <person name="Chinwalla A."/>
            <person name="Civetta A."/>
            <person name="Clifton S.W."/>
            <person name="Comeron J.M."/>
            <person name="Costello J.C."/>
            <person name="Coyne J.A."/>
            <person name="Daub J."/>
            <person name="David R.G."/>
            <person name="Delcher A.L."/>
            <person name="Delehaunty K."/>
            <person name="Do C.B."/>
            <person name="Ebling H."/>
            <person name="Edwards K."/>
            <person name="Eickbush T."/>
            <person name="Evans J.D."/>
            <person name="Filipski A."/>
            <person name="Findeiss S."/>
            <person name="Freyhult E."/>
            <person name="Fulton L."/>
            <person name="Fulton R."/>
            <person name="Garcia A.C."/>
            <person name="Gardiner A."/>
            <person name="Garfield D.A."/>
            <person name="Garvin B.E."/>
            <person name="Gibson G."/>
            <person name="Gilbert D."/>
            <person name="Gnerre S."/>
            <person name="Godfrey J."/>
            <person name="Good R."/>
            <person name="Gotea V."/>
            <person name="Gravely B."/>
            <person name="Greenberg A.J."/>
            <person name="Griffiths-Jones S."/>
            <person name="Gross S."/>
            <person name="Guigo R."/>
            <person name="Gustafson E.A."/>
            <person name="Haerty W."/>
            <person name="Hahn M.W."/>
            <person name="Halligan D.L."/>
            <person name="Halpern A.L."/>
            <person name="Halter G.M."/>
            <person name="Han M.V."/>
            <person name="Heger A."/>
            <person name="Hillier L."/>
            <person name="Hinrichs A.S."/>
            <person name="Holmes I."/>
            <person name="Hoskins R.A."/>
            <person name="Hubisz M.J."/>
            <person name="Hultmark D."/>
            <person name="Huntley M.A."/>
            <person name="Jaffe D.B."/>
            <person name="Jagadeeshan S."/>
            <person name="Jeck W.R."/>
            <person name="Johnson J."/>
            <person name="Jones C.D."/>
            <person name="Jordan W.C."/>
            <person name="Karpen G.H."/>
            <person name="Kataoka E."/>
            <person name="Keightley P.D."/>
            <person name="Kheradpour P."/>
            <person name="Kirkness E.F."/>
            <person name="Koerich L.B."/>
            <person name="Kristiansen K."/>
            <person name="Kudrna D."/>
            <person name="Kulathinal R.J."/>
            <person name="Kumar S."/>
            <person name="Kwok R."/>
            <person name="Lander E."/>
            <person name="Langley C.H."/>
            <person name="Lapoint R."/>
            <person name="Lazzaro B.P."/>
            <person name="Lee S.J."/>
            <person name="Levesque L."/>
            <person name="Li R."/>
            <person name="Lin C.F."/>
            <person name="Lin M.F."/>
            <person name="Lindblad-Toh K."/>
            <person name="Llopart A."/>
            <person name="Long M."/>
            <person name="Low L."/>
            <person name="Lozovsky E."/>
            <person name="Lu J."/>
            <person name="Luo M."/>
            <person name="Machado C.A."/>
            <person name="Makalowski W."/>
            <person name="Marzo M."/>
            <person name="Matsuda M."/>
            <person name="Matzkin L."/>
            <person name="McAllister B."/>
            <person name="McBride C.S."/>
            <person name="McKernan B."/>
            <person name="McKernan K."/>
            <person name="Mendez-Lago M."/>
            <person name="Minx P."/>
            <person name="Mollenhauer M.U."/>
            <person name="Montooth K."/>
            <person name="Mount S.M."/>
            <person name="Mu X."/>
            <person name="Myers E."/>
            <person name="Negre B."/>
            <person name="Newfeld S."/>
            <person name="Nielsen R."/>
            <person name="Noor M.A."/>
            <person name="O'Grady P."/>
            <person name="Pachter L."/>
            <person name="Papaceit M."/>
            <person name="Parisi M.J."/>
            <person name="Parisi M."/>
            <person name="Parts L."/>
            <person name="Pedersen J.S."/>
            <person name="Pesole G."/>
            <person name="Phillippy A.M."/>
            <person name="Ponting C.P."/>
            <person name="Pop M."/>
            <person name="Porcelli D."/>
            <person name="Powell J.R."/>
            <person name="Prohaska S."/>
            <person name="Pruitt K."/>
            <person name="Puig M."/>
            <person name="Quesneville H."/>
            <person name="Ram K.R."/>
            <person name="Rand D."/>
            <person name="Rasmussen M.D."/>
            <person name="Reed L.K."/>
            <person name="Reenan R."/>
            <person name="Reily A."/>
            <person name="Remington K.A."/>
            <person name="Rieger T.T."/>
            <person name="Ritchie M.G."/>
            <person name="Robin C."/>
            <person name="Rogers Y.H."/>
            <person name="Rohde C."/>
            <person name="Rozas J."/>
            <person name="Rubenfield M.J."/>
            <person name="Ruiz A."/>
            <person name="Russo S."/>
            <person name="Salzberg S.L."/>
            <person name="Sanchez-Gracia A."/>
            <person name="Saranga D.J."/>
            <person name="Sato H."/>
            <person name="Schaeffer S.W."/>
            <person name="Schatz M.C."/>
            <person name="Schlenke T."/>
            <person name="Schwartz R."/>
            <person name="Segarra C."/>
            <person name="Singh R.S."/>
            <person name="Sirot L."/>
            <person name="Sirota M."/>
            <person name="Sisneros N.B."/>
            <person name="Smith C.D."/>
            <person name="Smith T.F."/>
            <person name="Spieth J."/>
            <person name="Stage D.E."/>
            <person name="Stark A."/>
            <person name="Stephan W."/>
            <person name="Strausberg R.L."/>
            <person name="Strempel S."/>
            <person name="Sturgill D."/>
            <person name="Sutton G."/>
            <person name="Sutton G.G."/>
            <person name="Tao W."/>
            <person name="Teichmann S."/>
            <person name="Tobari Y.N."/>
            <person name="Tomimura Y."/>
            <person name="Tsolas J.M."/>
            <person name="Valente V.L."/>
            <person name="Venter E."/>
            <person name="Venter J.C."/>
            <person name="Vicario S."/>
            <person name="Vieira F.G."/>
            <person name="Vilella A.J."/>
            <person name="Villasante A."/>
            <person name="Walenz B."/>
            <person name="Wang J."/>
            <person name="Wasserman M."/>
            <person name="Watts T."/>
            <person name="Wilson D."/>
            <person name="Wilson R.K."/>
            <person name="Wing R.A."/>
            <person name="Wolfner M.F."/>
            <person name="Wong A."/>
            <person name="Wong G.K."/>
            <person name="Wu C.I."/>
            <person name="Wu G."/>
            <person name="Yamamoto D."/>
            <person name="Yang H.P."/>
            <person name="Yang S.P."/>
            <person name="Yorke J.A."/>
            <person name="Yoshida K."/>
            <person name="Zdobnov E."/>
            <person name="Zhang P."/>
            <person name="Zhang Y."/>
            <person name="Zimin A.V."/>
            <person name="Baldwin J."/>
            <person name="Abdouelleil A."/>
            <person name="Abdulkadir J."/>
            <person name="Abebe A."/>
            <person name="Abera B."/>
            <person name="Abreu J."/>
            <person name="Acer S.C."/>
            <person name="Aftuck L."/>
            <person name="Alexander A."/>
            <person name="An P."/>
            <person name="Anderson E."/>
            <person name="Anderson S."/>
            <person name="Arachi H."/>
            <person name="Azer M."/>
            <person name="Bachantsang P."/>
            <person name="Barry A."/>
            <person name="Bayul T."/>
            <person name="Berlin A."/>
            <person name="Bessette D."/>
            <person name="Bloom T."/>
            <person name="Blye J."/>
            <person name="Boguslavskiy L."/>
            <person name="Bonnet C."/>
            <person name="Boukhgalter B."/>
            <person name="Bourzgui I."/>
            <person name="Brown A."/>
            <person name="Cahill P."/>
            <person name="Channer S."/>
            <person name="Cheshatsang Y."/>
            <person name="Chuda L."/>
            <person name="Citroen M."/>
            <person name="Collymore A."/>
            <person name="Cooke P."/>
            <person name="Costello M."/>
            <person name="D'Aco K."/>
            <person name="Daza R."/>
            <person name="De Haan G."/>
            <person name="DeGray S."/>
            <person name="DeMaso C."/>
            <person name="Dhargay N."/>
            <person name="Dooley K."/>
            <person name="Dooley E."/>
            <person name="Doricent M."/>
            <person name="Dorje P."/>
            <person name="Dorjee K."/>
            <person name="Dupes A."/>
            <person name="Elong R."/>
            <person name="Falk J."/>
            <person name="Farina A."/>
            <person name="Faro S."/>
            <person name="Ferguson D."/>
            <person name="Fisher S."/>
            <person name="Foley C.D."/>
            <person name="Franke A."/>
            <person name="Friedrich D."/>
            <person name="Gadbois L."/>
            <person name="Gearin G."/>
            <person name="Gearin C.R."/>
            <person name="Giannoukos G."/>
            <person name="Goode T."/>
            <person name="Graham J."/>
            <person name="Grandbois E."/>
            <person name="Grewal S."/>
            <person name="Gyaltsen K."/>
            <person name="Hafez N."/>
            <person name="Hagos B."/>
            <person name="Hall J."/>
            <person name="Henson C."/>
            <person name="Hollinger A."/>
            <person name="Honan T."/>
            <person name="Huard M.D."/>
            <person name="Hughes L."/>
            <person name="Hurhula B."/>
            <person name="Husby M.E."/>
            <person name="Kamat A."/>
            <person name="Kanga B."/>
            <person name="Kashin S."/>
            <person name="Khazanovich D."/>
            <person name="Kisner P."/>
            <person name="Lance K."/>
            <person name="Lara M."/>
            <person name="Lee W."/>
            <person name="Lennon N."/>
            <person name="Letendre F."/>
            <person name="LeVine R."/>
            <person name="Lipovsky A."/>
            <person name="Liu X."/>
            <person name="Liu J."/>
            <person name="Liu S."/>
            <person name="Lokyitsang T."/>
            <person name="Lokyitsang Y."/>
            <person name="Lubonja R."/>
            <person name="Lui A."/>
            <person name="MacDonald P."/>
            <person name="Magnisalis V."/>
            <person name="Maru K."/>
            <person name="Matthews C."/>
            <person name="McCusker W."/>
            <person name="McDonough S."/>
            <person name="Mehta T."/>
            <person name="Meldrim J."/>
            <person name="Meneus L."/>
            <person name="Mihai O."/>
            <person name="Mihalev A."/>
            <person name="Mihova T."/>
            <person name="Mittelman R."/>
            <person name="Mlenga V."/>
            <person name="Montmayeur A."/>
            <person name="Mulrain L."/>
            <person name="Navidi A."/>
            <person name="Naylor J."/>
            <person name="Negash T."/>
            <person name="Nguyen T."/>
            <person name="Nguyen N."/>
            <person name="Nicol R."/>
            <person name="Norbu C."/>
            <person name="Norbu N."/>
            <person name="Novod N."/>
            <person name="O'Neill B."/>
            <person name="Osman S."/>
            <person name="Markiewicz E."/>
            <person name="Oyono O.L."/>
            <person name="Patti C."/>
            <person name="Phunkhang P."/>
            <person name="Pierre F."/>
            <person name="Priest M."/>
            <person name="Raghuraman S."/>
            <person name="Rege F."/>
            <person name="Reyes R."/>
            <person name="Rise C."/>
            <person name="Rogov P."/>
            <person name="Ross K."/>
            <person name="Ryan E."/>
            <person name="Settipalli S."/>
            <person name="Shea T."/>
            <person name="Sherpa N."/>
            <person name="Shi L."/>
            <person name="Shih D."/>
            <person name="Sparrow T."/>
            <person name="Spaulding J."/>
            <person name="Stalker J."/>
            <person name="Stange-Thomann N."/>
            <person name="Stavropoulos S."/>
            <person name="Stone C."/>
            <person name="Strader C."/>
            <person name="Tesfaye S."/>
            <person name="Thomson T."/>
            <person name="Thoulutsang Y."/>
            <person name="Thoulutsang D."/>
            <person name="Topham K."/>
            <person name="Topping I."/>
            <person name="Tsamla T."/>
            <person name="Vassiliev H."/>
            <person name="Vo A."/>
            <person name="Wangchuk T."/>
            <person name="Wangdi T."/>
            <person name="Weiand M."/>
            <person name="Wilkinson J."/>
            <person name="Wilson A."/>
            <person name="Yadav S."/>
            <person name="Young G."/>
            <person name="Yu Q."/>
            <person name="Zembek L."/>
            <person name="Zhong D."/>
            <person name="Zimmer A."/>
            <person name="Zwirko Z."/>
            <person name="Jaffe D.B."/>
            <person name="Alvarez P."/>
            <person name="Brockman W."/>
            <person name="Butler J."/>
            <person name="Chin C."/>
            <person name="Gnerre S."/>
            <person name="Grabherr M."/>
            <person name="Kleber M."/>
            <person name="Mauceli E."/>
            <person name="MacCallum I."/>
        </authorList>
    </citation>
    <scope>NUCLEOTIDE SEQUENCE [LARGE SCALE GENOMIC DNA]</scope>
    <source>
        <strain evidence="3">Tucson 15287-2541.00</strain>
    </source>
</reference>